<name>W6M9V0_9GAMM</name>
<proteinExistence type="predicted"/>
<dbReference type="EMBL" id="CBTJ020000057">
    <property type="protein sequence ID" value="CDI03429.1"/>
    <property type="molecule type" value="Genomic_DNA"/>
</dbReference>
<feature type="region of interest" description="Disordered" evidence="1">
    <location>
        <begin position="144"/>
        <end position="169"/>
    </location>
</feature>
<dbReference type="Pfam" id="PF07321">
    <property type="entry name" value="YscO"/>
    <property type="match status" value="1"/>
</dbReference>
<gene>
    <name evidence="2" type="ORF">BN873_490038</name>
</gene>
<protein>
    <submittedName>
        <fullName evidence="2">Uncharacterized protein</fullName>
    </submittedName>
</protein>
<accession>W6M9V0</accession>
<dbReference type="STRING" id="1400863.BN873_490038"/>
<dbReference type="Gene3D" id="1.10.287.1700">
    <property type="match status" value="1"/>
</dbReference>
<dbReference type="InterPro" id="IPR053716">
    <property type="entry name" value="Flag_assembly_chemotaxis_eff"/>
</dbReference>
<comment type="caution">
    <text evidence="2">The sequence shown here is derived from an EMBL/GenBank/DDBJ whole genome shotgun (WGS) entry which is preliminary data.</text>
</comment>
<evidence type="ECO:0000313" key="3">
    <source>
        <dbReference type="Proteomes" id="UP000035760"/>
    </source>
</evidence>
<organism evidence="2 3">
    <name type="scientific">Candidatus Competibacter denitrificans Run_A_D11</name>
    <dbReference type="NCBI Taxonomy" id="1400863"/>
    <lineage>
        <taxon>Bacteria</taxon>
        <taxon>Pseudomonadati</taxon>
        <taxon>Pseudomonadota</taxon>
        <taxon>Gammaproteobacteria</taxon>
        <taxon>Candidatus Competibacteraceae</taxon>
        <taxon>Candidatus Competibacter</taxon>
    </lineage>
</organism>
<dbReference type="InterPro" id="IPR009929">
    <property type="entry name" value="T3SS_YscO"/>
</dbReference>
<keyword evidence="3" id="KW-1185">Reference proteome</keyword>
<dbReference type="AlphaFoldDB" id="W6M9V0"/>
<dbReference type="RefSeq" id="WP_048674159.1">
    <property type="nucleotide sequence ID" value="NZ_CBTJ020000057.1"/>
</dbReference>
<sequence>MTALLAELYRIKQLREHNALIEARKRRYQVEDRARARDQKTGELSHYQNWRPTREDELFAEIHHQPIILKDVDDYKAALGLLRERENGLIDQVNQAEQALATAKEELAAAEARHAAALKAKTKFAEFLDIQRRETQRLKDYREEMELEEFSGKSTPPTQENHPDGDDDR</sequence>
<reference evidence="2" key="1">
    <citation type="submission" date="2013-07" db="EMBL/GenBank/DDBJ databases">
        <authorList>
            <person name="McIlroy S."/>
        </authorList>
    </citation>
    <scope>NUCLEOTIDE SEQUENCE [LARGE SCALE GENOMIC DNA]</scope>
    <source>
        <strain evidence="2">Run_A_D11</strain>
    </source>
</reference>
<dbReference type="Proteomes" id="UP000035760">
    <property type="component" value="Unassembled WGS sequence"/>
</dbReference>
<evidence type="ECO:0000256" key="1">
    <source>
        <dbReference type="SAM" id="MobiDB-lite"/>
    </source>
</evidence>
<evidence type="ECO:0000313" key="2">
    <source>
        <dbReference type="EMBL" id="CDI03429.1"/>
    </source>
</evidence>
<reference evidence="2" key="2">
    <citation type="submission" date="2014-03" db="EMBL/GenBank/DDBJ databases">
        <title>Candidatus Competibacter-lineage genomes retrieved from metagenomes reveal functional metabolic diversity.</title>
        <authorList>
            <person name="McIlroy S.J."/>
            <person name="Albertsen M."/>
            <person name="Andresen E.K."/>
            <person name="Saunders A.M."/>
            <person name="Kristiansen R."/>
            <person name="Stokholm-Bjerregaard M."/>
            <person name="Nielsen K.L."/>
            <person name="Nielsen P.H."/>
        </authorList>
    </citation>
    <scope>NUCLEOTIDE SEQUENCE</scope>
    <source>
        <strain evidence="2">Run_A_D11</strain>
    </source>
</reference>